<reference evidence="2 3" key="1">
    <citation type="submission" date="2019-06" db="EMBL/GenBank/DDBJ databases">
        <title>Sequencing the genomes of 1000 actinobacteria strains.</title>
        <authorList>
            <person name="Klenk H.-P."/>
        </authorList>
    </citation>
    <scope>NUCLEOTIDE SEQUENCE [LARGE SCALE GENOMIC DNA]</scope>
    <source>
        <strain evidence="2 3">DSM 45301</strain>
    </source>
</reference>
<dbReference type="InterPro" id="IPR046151">
    <property type="entry name" value="DUF6153"/>
</dbReference>
<keyword evidence="1" id="KW-1133">Transmembrane helix</keyword>
<keyword evidence="1" id="KW-0472">Membrane</keyword>
<keyword evidence="1" id="KW-0812">Transmembrane</keyword>
<proteinExistence type="predicted"/>
<feature type="transmembrane region" description="Helical" evidence="1">
    <location>
        <begin position="81"/>
        <end position="103"/>
    </location>
</feature>
<keyword evidence="3" id="KW-1185">Reference proteome</keyword>
<accession>A0A543DKK0</accession>
<evidence type="ECO:0000313" key="2">
    <source>
        <dbReference type="EMBL" id="TQM09857.1"/>
    </source>
</evidence>
<organism evidence="2 3">
    <name type="scientific">Pseudonocardia kunmingensis</name>
    <dbReference type="NCBI Taxonomy" id="630975"/>
    <lineage>
        <taxon>Bacteria</taxon>
        <taxon>Bacillati</taxon>
        <taxon>Actinomycetota</taxon>
        <taxon>Actinomycetes</taxon>
        <taxon>Pseudonocardiales</taxon>
        <taxon>Pseudonocardiaceae</taxon>
        <taxon>Pseudonocardia</taxon>
    </lineage>
</organism>
<dbReference type="AlphaFoldDB" id="A0A543DKK0"/>
<dbReference type="Proteomes" id="UP000315677">
    <property type="component" value="Unassembled WGS sequence"/>
</dbReference>
<dbReference type="Pfam" id="PF19650">
    <property type="entry name" value="DUF6153"/>
    <property type="match status" value="1"/>
</dbReference>
<protein>
    <submittedName>
        <fullName evidence="2">Uncharacterized protein</fullName>
    </submittedName>
</protein>
<comment type="caution">
    <text evidence="2">The sequence shown here is derived from an EMBL/GenBank/DDBJ whole genome shotgun (WGS) entry which is preliminary data.</text>
</comment>
<name>A0A543DKK0_9PSEU</name>
<sequence length="140" mass="14410">MTRGHAVGVARLVLLLLAAVGFLAMHGLAATDPLGAHHTPITTAGPTTEAATMEHMAGGDRTAPTAAAHTSDPRGGEDGHAMMAACVFVLISALAGVALRALFGGVDGTPPTLLRITAHERQRPRAPPHPIFLSLCVFRL</sequence>
<dbReference type="EMBL" id="VFPA01000003">
    <property type="protein sequence ID" value="TQM09857.1"/>
    <property type="molecule type" value="Genomic_DNA"/>
</dbReference>
<evidence type="ECO:0000256" key="1">
    <source>
        <dbReference type="SAM" id="Phobius"/>
    </source>
</evidence>
<evidence type="ECO:0000313" key="3">
    <source>
        <dbReference type="Proteomes" id="UP000315677"/>
    </source>
</evidence>
<gene>
    <name evidence="2" type="ORF">FB558_5631</name>
</gene>